<dbReference type="AlphaFoldDB" id="A0AA41U326"/>
<proteinExistence type="predicted"/>
<evidence type="ECO:0000313" key="3">
    <source>
        <dbReference type="Proteomes" id="UP001165378"/>
    </source>
</evidence>
<dbReference type="Proteomes" id="UP001165378">
    <property type="component" value="Unassembled WGS sequence"/>
</dbReference>
<comment type="caution">
    <text evidence="2">The sequence shown here is derived from an EMBL/GenBank/DDBJ whole genome shotgun (WGS) entry which is preliminary data.</text>
</comment>
<organism evidence="2 3">
    <name type="scientific">Yinghuangia soli</name>
    <dbReference type="NCBI Taxonomy" id="2908204"/>
    <lineage>
        <taxon>Bacteria</taxon>
        <taxon>Bacillati</taxon>
        <taxon>Actinomycetota</taxon>
        <taxon>Actinomycetes</taxon>
        <taxon>Kitasatosporales</taxon>
        <taxon>Streptomycetaceae</taxon>
        <taxon>Yinghuangia</taxon>
    </lineage>
</organism>
<sequence length="107" mass="11471">MDRSYLLTPLVGFAVVGVLALLLRWAFGRGTSLVPRSPQQGAPEDYGLLIAVAAPADAVHGRRLCRSLAADGIRSTLVETTDGLRVMVWPPDEEAARLALTRYPDAA</sequence>
<evidence type="ECO:0000313" key="2">
    <source>
        <dbReference type="EMBL" id="MCF2531360.1"/>
    </source>
</evidence>
<feature type="transmembrane region" description="Helical" evidence="1">
    <location>
        <begin position="6"/>
        <end position="27"/>
    </location>
</feature>
<accession>A0AA41U326</accession>
<protein>
    <submittedName>
        <fullName evidence="2">Uncharacterized protein</fullName>
    </submittedName>
</protein>
<keyword evidence="1" id="KW-1133">Transmembrane helix</keyword>
<keyword evidence="1" id="KW-0812">Transmembrane</keyword>
<reference evidence="2" key="1">
    <citation type="submission" date="2022-01" db="EMBL/GenBank/DDBJ databases">
        <title>Genome-Based Taxonomic Classification of the Phylum Actinobacteria.</title>
        <authorList>
            <person name="Gao Y."/>
        </authorList>
    </citation>
    <scope>NUCLEOTIDE SEQUENCE</scope>
    <source>
        <strain evidence="2">KLBMP 8922</strain>
    </source>
</reference>
<keyword evidence="3" id="KW-1185">Reference proteome</keyword>
<evidence type="ECO:0000256" key="1">
    <source>
        <dbReference type="SAM" id="Phobius"/>
    </source>
</evidence>
<dbReference type="EMBL" id="JAKFHA010000023">
    <property type="protein sequence ID" value="MCF2531360.1"/>
    <property type="molecule type" value="Genomic_DNA"/>
</dbReference>
<dbReference type="RefSeq" id="WP_235056023.1">
    <property type="nucleotide sequence ID" value="NZ_JAKFHA010000023.1"/>
</dbReference>
<gene>
    <name evidence="2" type="ORF">LZ495_29650</name>
</gene>
<keyword evidence="1" id="KW-0472">Membrane</keyword>
<name>A0AA41U326_9ACTN</name>